<organism evidence="2">
    <name type="scientific">Candidatus Enterococcus clewellii</name>
    <dbReference type="NCBI Taxonomy" id="1834193"/>
    <lineage>
        <taxon>Bacteria</taxon>
        <taxon>Bacillati</taxon>
        <taxon>Bacillota</taxon>
        <taxon>Bacilli</taxon>
        <taxon>Lactobacillales</taxon>
        <taxon>Enterococcaceae</taxon>
        <taxon>Enterococcus</taxon>
    </lineage>
</organism>
<feature type="transmembrane region" description="Helical" evidence="1">
    <location>
        <begin position="39"/>
        <end position="64"/>
    </location>
</feature>
<keyword evidence="1" id="KW-1133">Transmembrane helix</keyword>
<evidence type="ECO:0000313" key="3">
    <source>
        <dbReference type="EMBL" id="WYJ91040.1"/>
    </source>
</evidence>
<evidence type="ECO:0000313" key="4">
    <source>
        <dbReference type="Proteomes" id="UP000195141"/>
    </source>
</evidence>
<accession>A0A242K8E2</accession>
<sequence>MNLFQNVFNDFVGDAKYLVMLAILVAAAYLAYERKVSKAVPIVGAIALAVWFVGDTAGVFQWLLDRMTTWGR</sequence>
<evidence type="ECO:0008006" key="5">
    <source>
        <dbReference type="Google" id="ProtNLM"/>
    </source>
</evidence>
<evidence type="ECO:0000313" key="2">
    <source>
        <dbReference type="EMBL" id="OTP17433.1"/>
    </source>
</evidence>
<keyword evidence="1" id="KW-0472">Membrane</keyword>
<dbReference type="EMBL" id="CP147247">
    <property type="protein sequence ID" value="WYJ91040.1"/>
    <property type="molecule type" value="Genomic_DNA"/>
</dbReference>
<reference evidence="2" key="1">
    <citation type="submission" date="2017-05" db="EMBL/GenBank/DDBJ databases">
        <title>The Genome Sequence of Enterococcus sp. 9E7_DIV0242.</title>
        <authorList>
            <consortium name="The Broad Institute Genomics Platform"/>
            <consortium name="The Broad Institute Genomic Center for Infectious Diseases"/>
            <person name="Earl A."/>
            <person name="Manson A."/>
            <person name="Schwartman J."/>
            <person name="Gilmore M."/>
            <person name="Abouelleil A."/>
            <person name="Cao P."/>
            <person name="Chapman S."/>
            <person name="Cusick C."/>
            <person name="Shea T."/>
            <person name="Young S."/>
            <person name="Neafsey D."/>
            <person name="Nusbaum C."/>
            <person name="Birren B."/>
        </authorList>
    </citation>
    <scope>NUCLEOTIDE SEQUENCE [LARGE SCALE GENOMIC DNA]</scope>
    <source>
        <strain evidence="2">9E7_DIV0242</strain>
    </source>
</reference>
<dbReference type="Proteomes" id="UP000195141">
    <property type="component" value="Chromosome"/>
</dbReference>
<dbReference type="EMBL" id="NGMM01000002">
    <property type="protein sequence ID" value="OTP17433.1"/>
    <property type="molecule type" value="Genomic_DNA"/>
</dbReference>
<reference evidence="3" key="2">
    <citation type="submission" date="2017-05" db="EMBL/GenBank/DDBJ databases">
        <authorList>
            <consortium name="The Broad Institute Genomics Platform"/>
            <consortium name="The Broad Institute Genomic Center for Infectious Diseases"/>
            <person name="Earl A."/>
            <person name="Manson A."/>
            <person name="Schwartman J."/>
            <person name="Gilmore M."/>
            <person name="Abouelleil A."/>
            <person name="Cao P."/>
            <person name="Chapman S."/>
            <person name="Cusick C."/>
            <person name="Shea T."/>
            <person name="Young S."/>
            <person name="Neafsey D."/>
            <person name="Nusbaum C."/>
            <person name="Birren B."/>
        </authorList>
    </citation>
    <scope>NUCLEOTIDE SEQUENCE</scope>
    <source>
        <strain evidence="3">9E7_DIV0242</strain>
    </source>
</reference>
<feature type="transmembrane region" description="Helical" evidence="1">
    <location>
        <begin position="15"/>
        <end position="32"/>
    </location>
</feature>
<name>A0A242K8E2_9ENTE</name>
<keyword evidence="4" id="KW-1185">Reference proteome</keyword>
<keyword evidence="1" id="KW-0812">Transmembrane</keyword>
<proteinExistence type="predicted"/>
<dbReference type="OrthoDB" id="2194896at2"/>
<gene>
    <name evidence="2" type="ORF">A5888_001571</name>
    <name evidence="3" type="ORF">A5888_002808</name>
</gene>
<reference evidence="3" key="3">
    <citation type="submission" date="2024-03" db="EMBL/GenBank/DDBJ databases">
        <title>The Genome Sequence of Enterococcus sp. DIV0242b.</title>
        <authorList>
            <consortium name="The Broad Institute Genomics Platform"/>
            <consortium name="The Broad Institute Microbial Omics Core"/>
            <consortium name="The Broad Institute Genomic Center for Infectious Diseases"/>
            <person name="Earl A."/>
            <person name="Manson A."/>
            <person name="Gilmore M."/>
            <person name="Schwartman J."/>
            <person name="Shea T."/>
            <person name="Abouelleil A."/>
            <person name="Cao P."/>
            <person name="Chapman S."/>
            <person name="Cusick C."/>
            <person name="Young S."/>
            <person name="Neafsey D."/>
            <person name="Nusbaum C."/>
            <person name="Birren B."/>
        </authorList>
    </citation>
    <scope>NUCLEOTIDE SEQUENCE</scope>
    <source>
        <strain evidence="3">9E7_DIV0242</strain>
    </source>
</reference>
<dbReference type="RefSeq" id="WP_086348648.1">
    <property type="nucleotide sequence ID" value="NZ_CP147247.1"/>
</dbReference>
<evidence type="ECO:0000256" key="1">
    <source>
        <dbReference type="SAM" id="Phobius"/>
    </source>
</evidence>
<dbReference type="AlphaFoldDB" id="A0A242K8E2"/>
<protein>
    <recommendedName>
        <fullName evidence="5">Conjugal transfer protein</fullName>
    </recommendedName>
</protein>